<gene>
    <name evidence="1" type="ORF">OPV22_009156</name>
</gene>
<reference evidence="1 2" key="1">
    <citation type="submission" date="2022-12" db="EMBL/GenBank/DDBJ databases">
        <title>Chromosome-scale assembly of the Ensete ventricosum genome.</title>
        <authorList>
            <person name="Dussert Y."/>
            <person name="Stocks J."/>
            <person name="Wendawek A."/>
            <person name="Woldeyes F."/>
            <person name="Nichols R.A."/>
            <person name="Borrell J.S."/>
        </authorList>
    </citation>
    <scope>NUCLEOTIDE SEQUENCE [LARGE SCALE GENOMIC DNA]</scope>
    <source>
        <strain evidence="2">cv. Maze</strain>
        <tissue evidence="1">Seeds</tissue>
    </source>
</reference>
<evidence type="ECO:0000313" key="2">
    <source>
        <dbReference type="Proteomes" id="UP001222027"/>
    </source>
</evidence>
<comment type="caution">
    <text evidence="1">The sequence shown here is derived from an EMBL/GenBank/DDBJ whole genome shotgun (WGS) entry which is preliminary data.</text>
</comment>
<proteinExistence type="predicted"/>
<sequence>MASIPCFEAIIMGVPELDSQPITRPTGSTAKLTCEFRDMLSPPRYADAARRTLFTMKTMEHDARIEVLRIGWHMNHNLNVLDTDMLLLH</sequence>
<keyword evidence="2" id="KW-1185">Reference proteome</keyword>
<name>A0AAV8RA42_ENSVE</name>
<organism evidence="1 2">
    <name type="scientific">Ensete ventricosum</name>
    <name type="common">Abyssinian banana</name>
    <name type="synonym">Musa ensete</name>
    <dbReference type="NCBI Taxonomy" id="4639"/>
    <lineage>
        <taxon>Eukaryota</taxon>
        <taxon>Viridiplantae</taxon>
        <taxon>Streptophyta</taxon>
        <taxon>Embryophyta</taxon>
        <taxon>Tracheophyta</taxon>
        <taxon>Spermatophyta</taxon>
        <taxon>Magnoliopsida</taxon>
        <taxon>Liliopsida</taxon>
        <taxon>Zingiberales</taxon>
        <taxon>Musaceae</taxon>
        <taxon>Ensete</taxon>
    </lineage>
</organism>
<evidence type="ECO:0000313" key="1">
    <source>
        <dbReference type="EMBL" id="KAJ8498604.1"/>
    </source>
</evidence>
<protein>
    <submittedName>
        <fullName evidence="1">Uncharacterized protein</fullName>
    </submittedName>
</protein>
<dbReference type="AlphaFoldDB" id="A0AAV8RA42"/>
<accession>A0AAV8RA42</accession>
<dbReference type="Proteomes" id="UP001222027">
    <property type="component" value="Unassembled WGS sequence"/>
</dbReference>
<dbReference type="EMBL" id="JAQQAF010000003">
    <property type="protein sequence ID" value="KAJ8498604.1"/>
    <property type="molecule type" value="Genomic_DNA"/>
</dbReference>